<reference evidence="2" key="1">
    <citation type="submission" date="2019-10" db="EMBL/GenBank/DDBJ databases">
        <authorList>
            <consortium name="DOE Joint Genome Institute"/>
            <person name="Kuo A."/>
            <person name="Miyauchi S."/>
            <person name="Kiss E."/>
            <person name="Drula E."/>
            <person name="Kohler A."/>
            <person name="Sanchez-Garcia M."/>
            <person name="Andreopoulos B."/>
            <person name="Barry K.W."/>
            <person name="Bonito G."/>
            <person name="Buee M."/>
            <person name="Carver A."/>
            <person name="Chen C."/>
            <person name="Cichocki N."/>
            <person name="Clum A."/>
            <person name="Culley D."/>
            <person name="Crous P.W."/>
            <person name="Fauchery L."/>
            <person name="Girlanda M."/>
            <person name="Hayes R."/>
            <person name="Keri Z."/>
            <person name="LaButti K."/>
            <person name="Lipzen A."/>
            <person name="Lombard V."/>
            <person name="Magnuson J."/>
            <person name="Maillard F."/>
            <person name="Morin E."/>
            <person name="Murat C."/>
            <person name="Nolan M."/>
            <person name="Ohm R."/>
            <person name="Pangilinan J."/>
            <person name="Pereira M."/>
            <person name="Perotto S."/>
            <person name="Peter M."/>
            <person name="Riley R."/>
            <person name="Sitrit Y."/>
            <person name="Stielow B."/>
            <person name="Szollosi G."/>
            <person name="Zifcakova L."/>
            <person name="Stursova M."/>
            <person name="Spatafora J.W."/>
            <person name="Tedersoo L."/>
            <person name="Vaario L.-M."/>
            <person name="Yamada A."/>
            <person name="Yan M."/>
            <person name="Wang P."/>
            <person name="Xu J."/>
            <person name="Bruns T."/>
            <person name="Baldrian P."/>
            <person name="Vilgalys R."/>
            <person name="Henrissat B."/>
            <person name="Grigoriev I.V."/>
            <person name="Hibbett D."/>
            <person name="Nagy L.G."/>
            <person name="Martin F.M."/>
        </authorList>
    </citation>
    <scope>NUCLEOTIDE SEQUENCE</scope>
    <source>
        <strain evidence="2">BED1</strain>
    </source>
</reference>
<dbReference type="Proteomes" id="UP001194468">
    <property type="component" value="Unassembled WGS sequence"/>
</dbReference>
<proteinExistence type="predicted"/>
<accession>A0AAD4BQL3</accession>
<protein>
    <submittedName>
        <fullName evidence="2">Uncharacterized protein</fullName>
    </submittedName>
</protein>
<evidence type="ECO:0000313" key="3">
    <source>
        <dbReference type="Proteomes" id="UP001194468"/>
    </source>
</evidence>
<dbReference type="EMBL" id="WHUW01000020">
    <property type="protein sequence ID" value="KAF8436795.1"/>
    <property type="molecule type" value="Genomic_DNA"/>
</dbReference>
<sequence length="144" mass="16084">MPRRPIRPALSCVIDHAHHVRVSNLEIQSTLGQHITTIVVQTRTTLPESPPSSSRCPYRTLSQSAMLSEPQKANRHRIGQSRPQREHRVATTARDLSPRPKWACWREGICRLSGEVIVIVMKMGGRSDGVADVRGAGCSTRSEW</sequence>
<keyword evidence="3" id="KW-1185">Reference proteome</keyword>
<feature type="region of interest" description="Disordered" evidence="1">
    <location>
        <begin position="65"/>
        <end position="93"/>
    </location>
</feature>
<name>A0AAD4BQL3_BOLED</name>
<organism evidence="2 3">
    <name type="scientific">Boletus edulis BED1</name>
    <dbReference type="NCBI Taxonomy" id="1328754"/>
    <lineage>
        <taxon>Eukaryota</taxon>
        <taxon>Fungi</taxon>
        <taxon>Dikarya</taxon>
        <taxon>Basidiomycota</taxon>
        <taxon>Agaricomycotina</taxon>
        <taxon>Agaricomycetes</taxon>
        <taxon>Agaricomycetidae</taxon>
        <taxon>Boletales</taxon>
        <taxon>Boletineae</taxon>
        <taxon>Boletaceae</taxon>
        <taxon>Boletoideae</taxon>
        <taxon>Boletus</taxon>
    </lineage>
</organism>
<evidence type="ECO:0000313" key="2">
    <source>
        <dbReference type="EMBL" id="KAF8436795.1"/>
    </source>
</evidence>
<evidence type="ECO:0000256" key="1">
    <source>
        <dbReference type="SAM" id="MobiDB-lite"/>
    </source>
</evidence>
<reference evidence="2" key="2">
    <citation type="journal article" date="2020" name="Nat. Commun.">
        <title>Large-scale genome sequencing of mycorrhizal fungi provides insights into the early evolution of symbiotic traits.</title>
        <authorList>
            <person name="Miyauchi S."/>
            <person name="Kiss E."/>
            <person name="Kuo A."/>
            <person name="Drula E."/>
            <person name="Kohler A."/>
            <person name="Sanchez-Garcia M."/>
            <person name="Morin E."/>
            <person name="Andreopoulos B."/>
            <person name="Barry K.W."/>
            <person name="Bonito G."/>
            <person name="Buee M."/>
            <person name="Carver A."/>
            <person name="Chen C."/>
            <person name="Cichocki N."/>
            <person name="Clum A."/>
            <person name="Culley D."/>
            <person name="Crous P.W."/>
            <person name="Fauchery L."/>
            <person name="Girlanda M."/>
            <person name="Hayes R.D."/>
            <person name="Keri Z."/>
            <person name="LaButti K."/>
            <person name="Lipzen A."/>
            <person name="Lombard V."/>
            <person name="Magnuson J."/>
            <person name="Maillard F."/>
            <person name="Murat C."/>
            <person name="Nolan M."/>
            <person name="Ohm R.A."/>
            <person name="Pangilinan J."/>
            <person name="Pereira M.F."/>
            <person name="Perotto S."/>
            <person name="Peter M."/>
            <person name="Pfister S."/>
            <person name="Riley R."/>
            <person name="Sitrit Y."/>
            <person name="Stielow J.B."/>
            <person name="Szollosi G."/>
            <person name="Zifcakova L."/>
            <person name="Stursova M."/>
            <person name="Spatafora J.W."/>
            <person name="Tedersoo L."/>
            <person name="Vaario L.M."/>
            <person name="Yamada A."/>
            <person name="Yan M."/>
            <person name="Wang P."/>
            <person name="Xu J."/>
            <person name="Bruns T."/>
            <person name="Baldrian P."/>
            <person name="Vilgalys R."/>
            <person name="Dunand C."/>
            <person name="Henrissat B."/>
            <person name="Grigoriev I.V."/>
            <person name="Hibbett D."/>
            <person name="Nagy L.G."/>
            <person name="Martin F.M."/>
        </authorList>
    </citation>
    <scope>NUCLEOTIDE SEQUENCE</scope>
    <source>
        <strain evidence="2">BED1</strain>
    </source>
</reference>
<dbReference type="AlphaFoldDB" id="A0AAD4BQL3"/>
<comment type="caution">
    <text evidence="2">The sequence shown here is derived from an EMBL/GenBank/DDBJ whole genome shotgun (WGS) entry which is preliminary data.</text>
</comment>
<gene>
    <name evidence="2" type="ORF">L210DRAFT_941270</name>
</gene>